<accession>A0AAE1HB96</accession>
<name>A0AAE1HB96_9NEOP</name>
<comment type="caution">
    <text evidence="1">The sequence shown here is derived from an EMBL/GenBank/DDBJ whole genome shotgun (WGS) entry which is preliminary data.</text>
</comment>
<evidence type="ECO:0000313" key="2">
    <source>
        <dbReference type="Proteomes" id="UP001219518"/>
    </source>
</evidence>
<gene>
    <name evidence="1" type="ORF">KUF71_007090</name>
</gene>
<dbReference type="Proteomes" id="UP001219518">
    <property type="component" value="Unassembled WGS sequence"/>
</dbReference>
<dbReference type="AlphaFoldDB" id="A0AAE1HB96"/>
<sequence>VSWLTSLLHADTLSSRFDQQANSLGSAFNIQDVSGVTLDNNGGAKKNIRNKKMVSQDAFWILLWSSGWFNASMAQLPGLARWT</sequence>
<evidence type="ECO:0000313" key="1">
    <source>
        <dbReference type="EMBL" id="KAK3917611.1"/>
    </source>
</evidence>
<feature type="non-terminal residue" evidence="1">
    <location>
        <position position="1"/>
    </location>
</feature>
<reference evidence="1" key="2">
    <citation type="journal article" date="2023" name="BMC Genomics">
        <title>Pest status, molecular evolution, and epigenetic factors derived from the genome assembly of Frankliniella fusca, a thysanopteran phytovirus vector.</title>
        <authorList>
            <person name="Catto M.A."/>
            <person name="Labadie P.E."/>
            <person name="Jacobson A.L."/>
            <person name="Kennedy G.G."/>
            <person name="Srinivasan R."/>
            <person name="Hunt B.G."/>
        </authorList>
    </citation>
    <scope>NUCLEOTIDE SEQUENCE</scope>
    <source>
        <strain evidence="1">PL_HMW_Pooled</strain>
    </source>
</reference>
<dbReference type="EMBL" id="JAHWGI010000767">
    <property type="protein sequence ID" value="KAK3917611.1"/>
    <property type="molecule type" value="Genomic_DNA"/>
</dbReference>
<keyword evidence="2" id="KW-1185">Reference proteome</keyword>
<organism evidence="1 2">
    <name type="scientific">Frankliniella fusca</name>
    <dbReference type="NCBI Taxonomy" id="407009"/>
    <lineage>
        <taxon>Eukaryota</taxon>
        <taxon>Metazoa</taxon>
        <taxon>Ecdysozoa</taxon>
        <taxon>Arthropoda</taxon>
        <taxon>Hexapoda</taxon>
        <taxon>Insecta</taxon>
        <taxon>Pterygota</taxon>
        <taxon>Neoptera</taxon>
        <taxon>Paraneoptera</taxon>
        <taxon>Thysanoptera</taxon>
        <taxon>Terebrantia</taxon>
        <taxon>Thripoidea</taxon>
        <taxon>Thripidae</taxon>
        <taxon>Frankliniella</taxon>
    </lineage>
</organism>
<protein>
    <submittedName>
        <fullName evidence="1">Serine/threonine-protein kinase PCRK1</fullName>
    </submittedName>
</protein>
<dbReference type="GO" id="GO:0016301">
    <property type="term" value="F:kinase activity"/>
    <property type="evidence" value="ECO:0007669"/>
    <property type="project" value="UniProtKB-KW"/>
</dbReference>
<proteinExistence type="predicted"/>
<keyword evidence="1" id="KW-0418">Kinase</keyword>
<keyword evidence="1" id="KW-0808">Transferase</keyword>
<reference evidence="1" key="1">
    <citation type="submission" date="2021-07" db="EMBL/GenBank/DDBJ databases">
        <authorList>
            <person name="Catto M.A."/>
            <person name="Jacobson A."/>
            <person name="Kennedy G."/>
            <person name="Labadie P."/>
            <person name="Hunt B.G."/>
            <person name="Srinivasan R."/>
        </authorList>
    </citation>
    <scope>NUCLEOTIDE SEQUENCE</scope>
    <source>
        <strain evidence="1">PL_HMW_Pooled</strain>
        <tissue evidence="1">Head</tissue>
    </source>
</reference>